<dbReference type="OrthoDB" id="1120922at2"/>
<keyword evidence="2" id="KW-1185">Reference proteome</keyword>
<comment type="caution">
    <text evidence="1">The sequence shown here is derived from an EMBL/GenBank/DDBJ whole genome shotgun (WGS) entry which is preliminary data.</text>
</comment>
<organism evidence="1 2">
    <name type="scientific">Aquimarina algiphila</name>
    <dbReference type="NCBI Taxonomy" id="2047982"/>
    <lineage>
        <taxon>Bacteria</taxon>
        <taxon>Pseudomonadati</taxon>
        <taxon>Bacteroidota</taxon>
        <taxon>Flavobacteriia</taxon>
        <taxon>Flavobacteriales</taxon>
        <taxon>Flavobacteriaceae</taxon>
        <taxon>Aquimarina</taxon>
    </lineage>
</organism>
<protein>
    <submittedName>
        <fullName evidence="1">Uncharacterized protein</fullName>
    </submittedName>
</protein>
<gene>
    <name evidence="1" type="ORF">FOF46_20705</name>
</gene>
<evidence type="ECO:0000313" key="2">
    <source>
        <dbReference type="Proteomes" id="UP000318833"/>
    </source>
</evidence>
<reference evidence="1 2" key="1">
    <citation type="submission" date="2019-07" db="EMBL/GenBank/DDBJ databases">
        <title>The draft genome sequence of Aquimarina algiphila M91.</title>
        <authorList>
            <person name="Meng X."/>
        </authorList>
    </citation>
    <scope>NUCLEOTIDE SEQUENCE [LARGE SCALE GENOMIC DNA]</scope>
    <source>
        <strain evidence="1 2">M91</strain>
    </source>
</reference>
<evidence type="ECO:0000313" key="1">
    <source>
        <dbReference type="EMBL" id="TSE06073.1"/>
    </source>
</evidence>
<dbReference type="RefSeq" id="WP_143917757.1">
    <property type="nucleotide sequence ID" value="NZ_CANLFO010000002.1"/>
</dbReference>
<sequence length="216" mass="25011">MNNARKSEAALLEQYRVALENVKSQPVIASEMIEFNYNNDKISEGEQLLTKTREAYDFKKQEDDETTEASTAFKTEKEQLDVLYRKHRKKAKVVFRKEPETLKKLGIIGATPKAYTNWIETARRFYNNKEQDVLERLATFKITGEDLGLGRAQIQKIENSRANYLREVGESEDATKQKDAAFAVMEDWMRDFYAVANIALEDKPQLMEALGRKRKS</sequence>
<dbReference type="EMBL" id="VLNR01000050">
    <property type="protein sequence ID" value="TSE06073.1"/>
    <property type="molecule type" value="Genomic_DNA"/>
</dbReference>
<accession>A0A554VFP8</accession>
<proteinExistence type="predicted"/>
<dbReference type="AlphaFoldDB" id="A0A554VFP8"/>
<dbReference type="Proteomes" id="UP000318833">
    <property type="component" value="Unassembled WGS sequence"/>
</dbReference>
<name>A0A554VFP8_9FLAO</name>